<gene>
    <name evidence="1" type="ORF">F6J89_16005</name>
</gene>
<sequence length="76" mass="8652">MFILLVFFASLKTGAVWTQNRRCKAWRSLLLRVSVIYFVTMVDKNNRQKPLLDLYREDGCDACVEKVLAIVLGTGG</sequence>
<protein>
    <submittedName>
        <fullName evidence="1">Uncharacterized protein</fullName>
    </submittedName>
</protein>
<dbReference type="AlphaFoldDB" id="A0A6B3NHG9"/>
<organism evidence="1">
    <name type="scientific">Symploca sp. SIO1C4</name>
    <dbReference type="NCBI Taxonomy" id="2607765"/>
    <lineage>
        <taxon>Bacteria</taxon>
        <taxon>Bacillati</taxon>
        <taxon>Cyanobacteriota</taxon>
        <taxon>Cyanophyceae</taxon>
        <taxon>Coleofasciculales</taxon>
        <taxon>Coleofasciculaceae</taxon>
        <taxon>Symploca</taxon>
    </lineage>
</organism>
<comment type="caution">
    <text evidence="1">The sequence shown here is derived from an EMBL/GenBank/DDBJ whole genome shotgun (WGS) entry which is preliminary data.</text>
</comment>
<name>A0A6B3NHG9_9CYAN</name>
<evidence type="ECO:0000313" key="1">
    <source>
        <dbReference type="EMBL" id="NER29091.1"/>
    </source>
</evidence>
<accession>A0A6B3NHG9</accession>
<dbReference type="EMBL" id="JAAHFQ010000306">
    <property type="protein sequence ID" value="NER29091.1"/>
    <property type="molecule type" value="Genomic_DNA"/>
</dbReference>
<reference evidence="1" key="1">
    <citation type="submission" date="2019-11" db="EMBL/GenBank/DDBJ databases">
        <title>Genomic insights into an expanded diversity of filamentous marine cyanobacteria reveals the extraordinary biosynthetic potential of Moorea and Okeania.</title>
        <authorList>
            <person name="Ferreira Leao T."/>
            <person name="Wang M."/>
            <person name="Moss N."/>
            <person name="Da Silva R."/>
            <person name="Sanders J."/>
            <person name="Nurk S."/>
            <person name="Gurevich A."/>
            <person name="Humphrey G."/>
            <person name="Reher R."/>
            <person name="Zhu Q."/>
            <person name="Belda-Ferre P."/>
            <person name="Glukhov E."/>
            <person name="Rex R."/>
            <person name="Dorrestein P.C."/>
            <person name="Knight R."/>
            <person name="Pevzner P."/>
            <person name="Gerwick W.H."/>
            <person name="Gerwick L."/>
        </authorList>
    </citation>
    <scope>NUCLEOTIDE SEQUENCE</scope>
    <source>
        <strain evidence="1">SIO1C4</strain>
    </source>
</reference>
<proteinExistence type="predicted"/>